<dbReference type="EMBL" id="JAHLQF010000004">
    <property type="protein sequence ID" value="MBU5485827.1"/>
    <property type="molecule type" value="Genomic_DNA"/>
</dbReference>
<comment type="caution">
    <text evidence="1">The sequence shown here is derived from an EMBL/GenBank/DDBJ whole genome shotgun (WGS) entry which is preliminary data.</text>
</comment>
<dbReference type="Proteomes" id="UP000726170">
    <property type="component" value="Unassembled WGS sequence"/>
</dbReference>
<protein>
    <submittedName>
        <fullName evidence="1">Uncharacterized protein</fullName>
    </submittedName>
</protein>
<name>A0ABS6EM48_9CLOT</name>
<evidence type="ECO:0000313" key="1">
    <source>
        <dbReference type="EMBL" id="MBU5485827.1"/>
    </source>
</evidence>
<dbReference type="RefSeq" id="WP_216440431.1">
    <property type="nucleotide sequence ID" value="NZ_JAHLQF010000004.1"/>
</dbReference>
<accession>A0ABS6EM48</accession>
<keyword evidence="2" id="KW-1185">Reference proteome</keyword>
<proteinExistence type="predicted"/>
<gene>
    <name evidence="1" type="ORF">KQI86_16020</name>
</gene>
<organism evidence="1 2">
    <name type="scientific">Clostridium mobile</name>
    <dbReference type="NCBI Taxonomy" id="2841512"/>
    <lineage>
        <taxon>Bacteria</taxon>
        <taxon>Bacillati</taxon>
        <taxon>Bacillota</taxon>
        <taxon>Clostridia</taxon>
        <taxon>Eubacteriales</taxon>
        <taxon>Clostridiaceae</taxon>
        <taxon>Clostridium</taxon>
    </lineage>
</organism>
<reference evidence="1 2" key="1">
    <citation type="submission" date="2021-06" db="EMBL/GenBank/DDBJ databases">
        <authorList>
            <person name="Sun Q."/>
            <person name="Li D."/>
        </authorList>
    </citation>
    <scope>NUCLEOTIDE SEQUENCE [LARGE SCALE GENOMIC DNA]</scope>
    <source>
        <strain evidence="1 2">MSJ-11</strain>
    </source>
</reference>
<evidence type="ECO:0000313" key="2">
    <source>
        <dbReference type="Proteomes" id="UP000726170"/>
    </source>
</evidence>
<sequence>MKKFYMFILTGIMLLITIGAYFYENSYEIPKYSAPTFNIESKKFGTIKEIKPLIYEDDLFLLILGTTIENSEEYSNIYFLNIKDNTTTHLDKFKSHKYLNSYMKISDRFSDYPEIICFYDKGVISFCFDPKILMNDKMKNKYMNNYRVEVKDFEDATTADMSSDLIFAKEGDNSINKFNVRTFNFNPSIGATGSMSNIIYTRPIVSLSYMHDFEHIVSYISSNRGKLSLYEHDLNNNNKNYFKNKPIIEDVIYINPNNKDYIIPGLALDKTSSSEKKISIFYTSLFNNIGTQTLDTIDFNMDKRGELPAVIFSQSKNKDNLIYTFYDENSKGTIRVKNLENNSYKDIISKKDIFGPLRFVRHYGPEKNSSFLLYLIEEDGKTKIKLYNMDEETTEDITDMIL</sequence>